<sequence>MGAFLPKPLTYIQSEEGAKNGLKWTMGAMQGWRVDMEDAHICTIGLSEKLQDVSMFTVFDGHAGKYVAEESAASFVAELITRKPFNNMTGTNYNVEEVKQGLSDTFRHWDTILRQKTQEKGDRSGCTATGVLITPKHFFFFNIGDSRTFLVSNRDVKFTSEDHKPTNDDEKRRIENAGGRVMIQRINGSLAVSRALGDFDYKTKTDLPDNEQLVSPEPDVTCVPRDPANDNYILVACDGIYDVMENDQLKDFITERYTSAEDQRDITNDLLDLCLHKNSRDNMSAILVSLENPPDTDQTKINDFKKIDEKIKSDMKEYLGQGDGQRPTIDQVVGHFDEKEYIKNADEIGGVPASLAKRGFITRSYESTIANNKLHS</sequence>
<dbReference type="EMBL" id="FN654301">
    <property type="protein sequence ID" value="CBY31394.1"/>
    <property type="molecule type" value="Genomic_DNA"/>
</dbReference>
<accession>E4Y6Z4</accession>
<organism evidence="2">
    <name type="scientific">Oikopleura dioica</name>
    <name type="common">Tunicate</name>
    <dbReference type="NCBI Taxonomy" id="34765"/>
    <lineage>
        <taxon>Eukaryota</taxon>
        <taxon>Metazoa</taxon>
        <taxon>Chordata</taxon>
        <taxon>Tunicata</taxon>
        <taxon>Appendicularia</taxon>
        <taxon>Copelata</taxon>
        <taxon>Oikopleuridae</taxon>
        <taxon>Oikopleura</taxon>
    </lineage>
</organism>
<dbReference type="InterPro" id="IPR015655">
    <property type="entry name" value="PP2C"/>
</dbReference>
<dbReference type="Pfam" id="PF00481">
    <property type="entry name" value="PP2C"/>
    <property type="match status" value="1"/>
</dbReference>
<dbReference type="SMART" id="SM00332">
    <property type="entry name" value="PP2Cc"/>
    <property type="match status" value="1"/>
</dbReference>
<evidence type="ECO:0000259" key="1">
    <source>
        <dbReference type="PROSITE" id="PS51746"/>
    </source>
</evidence>
<dbReference type="InterPro" id="IPR001932">
    <property type="entry name" value="PPM-type_phosphatase-like_dom"/>
</dbReference>
<feature type="domain" description="PPM-type phosphatase" evidence="1">
    <location>
        <begin position="23"/>
        <end position="290"/>
    </location>
</feature>
<reference evidence="2" key="1">
    <citation type="journal article" date="2010" name="Science">
        <title>Plasticity of animal genome architecture unmasked by rapid evolution of a pelagic tunicate.</title>
        <authorList>
            <person name="Denoeud F."/>
            <person name="Henriet S."/>
            <person name="Mungpakdee S."/>
            <person name="Aury J.M."/>
            <person name="Da Silva C."/>
            <person name="Brinkmann H."/>
            <person name="Mikhaleva J."/>
            <person name="Olsen L.C."/>
            <person name="Jubin C."/>
            <person name="Canestro C."/>
            <person name="Bouquet J.M."/>
            <person name="Danks G."/>
            <person name="Poulain J."/>
            <person name="Campsteijn C."/>
            <person name="Adamski M."/>
            <person name="Cross I."/>
            <person name="Yadetie F."/>
            <person name="Muffato M."/>
            <person name="Louis A."/>
            <person name="Butcher S."/>
            <person name="Tsagkogeorga G."/>
            <person name="Konrad A."/>
            <person name="Singh S."/>
            <person name="Jensen M.F."/>
            <person name="Cong E.H."/>
            <person name="Eikeseth-Otteraa H."/>
            <person name="Noel B."/>
            <person name="Anthouard V."/>
            <person name="Porcel B.M."/>
            <person name="Kachouri-Lafond R."/>
            <person name="Nishino A."/>
            <person name="Ugolini M."/>
            <person name="Chourrout P."/>
            <person name="Nishida H."/>
            <person name="Aasland R."/>
            <person name="Huzurbazar S."/>
            <person name="Westhof E."/>
            <person name="Delsuc F."/>
            <person name="Lehrach H."/>
            <person name="Reinhardt R."/>
            <person name="Weissenbach J."/>
            <person name="Roy S.W."/>
            <person name="Artiguenave F."/>
            <person name="Postlethwait J.H."/>
            <person name="Manak J.R."/>
            <person name="Thompson E.M."/>
            <person name="Jaillon O."/>
            <person name="Du Pasquier L."/>
            <person name="Boudinot P."/>
            <person name="Liberles D.A."/>
            <person name="Volff J.N."/>
            <person name="Philippe H."/>
            <person name="Lenhard B."/>
            <person name="Roest Crollius H."/>
            <person name="Wincker P."/>
            <person name="Chourrout D."/>
        </authorList>
    </citation>
    <scope>NUCLEOTIDE SEQUENCE [LARGE SCALE GENOMIC DNA]</scope>
</reference>
<proteinExistence type="predicted"/>
<dbReference type="Proteomes" id="UP000011014">
    <property type="component" value="Unassembled WGS sequence"/>
</dbReference>
<gene>
    <name evidence="2" type="ORF">GSOID_T00025297001</name>
</gene>
<name>E4Y6Z4_OIKDI</name>
<dbReference type="InterPro" id="IPR036457">
    <property type="entry name" value="PPM-type-like_dom_sf"/>
</dbReference>
<dbReference type="SUPFAM" id="SSF81606">
    <property type="entry name" value="PP2C-like"/>
    <property type="match status" value="1"/>
</dbReference>
<dbReference type="PANTHER" id="PTHR47992">
    <property type="entry name" value="PROTEIN PHOSPHATASE"/>
    <property type="match status" value="1"/>
</dbReference>
<dbReference type="AlphaFoldDB" id="E4Y6Z4"/>
<dbReference type="CDD" id="cd00143">
    <property type="entry name" value="PP2Cc"/>
    <property type="match status" value="1"/>
</dbReference>
<evidence type="ECO:0000313" key="2">
    <source>
        <dbReference type="EMBL" id="CBY31394.1"/>
    </source>
</evidence>
<dbReference type="Gene3D" id="3.60.40.10">
    <property type="entry name" value="PPM-type phosphatase domain"/>
    <property type="match status" value="1"/>
</dbReference>
<dbReference type="PROSITE" id="PS51746">
    <property type="entry name" value="PPM_2"/>
    <property type="match status" value="1"/>
</dbReference>
<protein>
    <recommendedName>
        <fullName evidence="1">PPM-type phosphatase domain-containing protein</fullName>
    </recommendedName>
</protein>
<dbReference type="GO" id="GO:0004722">
    <property type="term" value="F:protein serine/threonine phosphatase activity"/>
    <property type="evidence" value="ECO:0007669"/>
    <property type="project" value="InterPro"/>
</dbReference>